<name>A0A9D2S8A6_9FIRM</name>
<dbReference type="SUPFAM" id="SSF52172">
    <property type="entry name" value="CheY-like"/>
    <property type="match status" value="1"/>
</dbReference>
<evidence type="ECO:0000256" key="5">
    <source>
        <dbReference type="ARBA" id="ARBA00024867"/>
    </source>
</evidence>
<dbReference type="GO" id="GO:0000156">
    <property type="term" value="F:phosphorelay response regulator activity"/>
    <property type="evidence" value="ECO:0007669"/>
    <property type="project" value="InterPro"/>
</dbReference>
<keyword evidence="10" id="KW-0238">DNA-binding</keyword>
<dbReference type="Proteomes" id="UP000823877">
    <property type="component" value="Unassembled WGS sequence"/>
</dbReference>
<dbReference type="Gene3D" id="3.40.50.2300">
    <property type="match status" value="1"/>
</dbReference>
<dbReference type="InterPro" id="IPR046947">
    <property type="entry name" value="LytR-like"/>
</dbReference>
<dbReference type="InterPro" id="IPR011006">
    <property type="entry name" value="CheY-like_superfamily"/>
</dbReference>
<sequence>MFNIVICDDEIALIKDLKELLNRYAADTGREFCLFEFHDGSELLENYQPDFDLIFMDIKMEKLDGLKTAEEIRKTDSTVGLFFLTSLSQYVWKGYEYGAINYLLKPMKYGRLKMELDRFFSRYQGREEPYISFSNDNGKYKVLYKNLRYAETSRRNVLLHFDDQEQVIYKSMKEVASLLETQRQFARCHASFIVNMAYVKSVENLEAVLTTGERVPISQPKRKEFMAKLADFWGDML</sequence>
<dbReference type="PROSITE" id="PS50930">
    <property type="entry name" value="HTH_LYTTR"/>
    <property type="match status" value="1"/>
</dbReference>
<dbReference type="PANTHER" id="PTHR37299">
    <property type="entry name" value="TRANSCRIPTIONAL REGULATOR-RELATED"/>
    <property type="match status" value="1"/>
</dbReference>
<dbReference type="SMART" id="SM00448">
    <property type="entry name" value="REC"/>
    <property type="match status" value="1"/>
</dbReference>
<evidence type="ECO:0000313" key="11">
    <source>
        <dbReference type="Proteomes" id="UP000823877"/>
    </source>
</evidence>
<reference evidence="10" key="2">
    <citation type="submission" date="2021-04" db="EMBL/GenBank/DDBJ databases">
        <authorList>
            <person name="Gilroy R."/>
        </authorList>
    </citation>
    <scope>NUCLEOTIDE SEQUENCE</scope>
    <source>
        <strain evidence="10">CHK188-16595</strain>
    </source>
</reference>
<evidence type="ECO:0000256" key="4">
    <source>
        <dbReference type="ARBA" id="ARBA00023159"/>
    </source>
</evidence>
<evidence type="ECO:0000256" key="1">
    <source>
        <dbReference type="ARBA" id="ARBA00018672"/>
    </source>
</evidence>
<gene>
    <name evidence="10" type="ORF">IAA37_01675</name>
</gene>
<dbReference type="GO" id="GO:0003677">
    <property type="term" value="F:DNA binding"/>
    <property type="evidence" value="ECO:0007669"/>
    <property type="project" value="UniProtKB-KW"/>
</dbReference>
<evidence type="ECO:0000256" key="3">
    <source>
        <dbReference type="ARBA" id="ARBA00023012"/>
    </source>
</evidence>
<dbReference type="InterPro" id="IPR001789">
    <property type="entry name" value="Sig_transdc_resp-reg_receiver"/>
</dbReference>
<dbReference type="InterPro" id="IPR007492">
    <property type="entry name" value="LytTR_DNA-bd_dom"/>
</dbReference>
<proteinExistence type="predicted"/>
<feature type="modified residue" description="4-aspartylphosphate" evidence="7">
    <location>
        <position position="57"/>
    </location>
</feature>
<evidence type="ECO:0000313" key="10">
    <source>
        <dbReference type="EMBL" id="HJB74367.1"/>
    </source>
</evidence>
<keyword evidence="3" id="KW-0902">Two-component regulatory system</keyword>
<evidence type="ECO:0000259" key="8">
    <source>
        <dbReference type="PROSITE" id="PS50110"/>
    </source>
</evidence>
<comment type="caution">
    <text evidence="10">The sequence shown here is derived from an EMBL/GenBank/DDBJ whole genome shotgun (WGS) entry which is preliminary data.</text>
</comment>
<dbReference type="PROSITE" id="PS50110">
    <property type="entry name" value="RESPONSE_REGULATORY"/>
    <property type="match status" value="1"/>
</dbReference>
<evidence type="ECO:0000256" key="2">
    <source>
        <dbReference type="ARBA" id="ARBA00022490"/>
    </source>
</evidence>
<keyword evidence="4" id="KW-0010">Activator</keyword>
<dbReference type="Gene3D" id="2.40.50.1020">
    <property type="entry name" value="LytTr DNA-binding domain"/>
    <property type="match status" value="1"/>
</dbReference>
<dbReference type="Pfam" id="PF04397">
    <property type="entry name" value="LytTR"/>
    <property type="match status" value="1"/>
</dbReference>
<dbReference type="Pfam" id="PF00072">
    <property type="entry name" value="Response_reg"/>
    <property type="match status" value="1"/>
</dbReference>
<evidence type="ECO:0000256" key="7">
    <source>
        <dbReference type="PROSITE-ProRule" id="PRU00169"/>
    </source>
</evidence>
<comment type="function">
    <text evidence="6">Required for high-level post-exponential phase expression of a series of secreted proteins.</text>
</comment>
<accession>A0A9D2S8A6</accession>
<reference evidence="10" key="1">
    <citation type="journal article" date="2021" name="PeerJ">
        <title>Extensive microbial diversity within the chicken gut microbiome revealed by metagenomics and culture.</title>
        <authorList>
            <person name="Gilroy R."/>
            <person name="Ravi A."/>
            <person name="Getino M."/>
            <person name="Pursley I."/>
            <person name="Horton D.L."/>
            <person name="Alikhan N.F."/>
            <person name="Baker D."/>
            <person name="Gharbi K."/>
            <person name="Hall N."/>
            <person name="Watson M."/>
            <person name="Adriaenssens E.M."/>
            <person name="Foster-Nyarko E."/>
            <person name="Jarju S."/>
            <person name="Secka A."/>
            <person name="Antonio M."/>
            <person name="Oren A."/>
            <person name="Chaudhuri R.R."/>
            <person name="La Ragione R."/>
            <person name="Hildebrand F."/>
            <person name="Pallen M.J."/>
        </authorList>
    </citation>
    <scope>NUCLEOTIDE SEQUENCE</scope>
    <source>
        <strain evidence="10">CHK188-16595</strain>
    </source>
</reference>
<dbReference type="PANTHER" id="PTHR37299:SF3">
    <property type="entry name" value="STAGE 0 SPORULATION PROTEIN A HOMOLOG"/>
    <property type="match status" value="1"/>
</dbReference>
<protein>
    <recommendedName>
        <fullName evidence="1">Stage 0 sporulation protein A homolog</fullName>
    </recommendedName>
</protein>
<feature type="domain" description="HTH LytTR-type" evidence="9">
    <location>
        <begin position="131"/>
        <end position="231"/>
    </location>
</feature>
<evidence type="ECO:0000256" key="6">
    <source>
        <dbReference type="ARBA" id="ARBA00037164"/>
    </source>
</evidence>
<dbReference type="SMART" id="SM00850">
    <property type="entry name" value="LytTR"/>
    <property type="match status" value="1"/>
</dbReference>
<organism evidence="10 11">
    <name type="scientific">Candidatus Eubacterium faecale</name>
    <dbReference type="NCBI Taxonomy" id="2838568"/>
    <lineage>
        <taxon>Bacteria</taxon>
        <taxon>Bacillati</taxon>
        <taxon>Bacillota</taxon>
        <taxon>Clostridia</taxon>
        <taxon>Eubacteriales</taxon>
        <taxon>Eubacteriaceae</taxon>
        <taxon>Eubacterium</taxon>
    </lineage>
</organism>
<comment type="function">
    <text evidence="5">May play the central regulatory role in sporulation. It may be an element of the effector pathway responsible for the activation of sporulation genes in response to nutritional stress. Spo0A may act in concert with spo0H (a sigma factor) to control the expression of some genes that are critical to the sporulation process.</text>
</comment>
<keyword evidence="2" id="KW-0963">Cytoplasm</keyword>
<dbReference type="EMBL" id="DWXN01000003">
    <property type="protein sequence ID" value="HJB74367.1"/>
    <property type="molecule type" value="Genomic_DNA"/>
</dbReference>
<evidence type="ECO:0000259" key="9">
    <source>
        <dbReference type="PROSITE" id="PS50930"/>
    </source>
</evidence>
<feature type="domain" description="Response regulatory" evidence="8">
    <location>
        <begin position="3"/>
        <end position="120"/>
    </location>
</feature>
<dbReference type="AlphaFoldDB" id="A0A9D2S8A6"/>
<keyword evidence="7" id="KW-0597">Phosphoprotein</keyword>